<dbReference type="Pfam" id="PF24302">
    <property type="entry name" value="DUF7484"/>
    <property type="match status" value="1"/>
</dbReference>
<dbReference type="OrthoDB" id="16739at10239"/>
<accession>A0A0A8J830</accession>
<dbReference type="InterPro" id="IPR055907">
    <property type="entry name" value="DUF7484"/>
</dbReference>
<name>A0A0A8J830_9CAUD</name>
<evidence type="ECO:0000313" key="2">
    <source>
        <dbReference type="Proteomes" id="UP000203794"/>
    </source>
</evidence>
<dbReference type="EMBL" id="AP014693">
    <property type="protein sequence ID" value="BAQ02540.1"/>
    <property type="molecule type" value="Genomic_DNA"/>
</dbReference>
<dbReference type="GeneID" id="26639453"/>
<protein>
    <submittedName>
        <fullName evidence="1">Uncharacterized protein</fullName>
    </submittedName>
</protein>
<proteinExistence type="predicted"/>
<sequence>MHSGSAVEKAITEIKYIIPEEILDLVFLKKAYFFRDRPTNLDREIIKKVIAPRVMVDCSLIGGTDYIVPLMDIYRELTEEWMAVYRIPKEFTDNRSVMSILGVMYINPYMVSAPAGNNITGWSHIMATTQAVLEAMSPIPNFSSSDVSLEGENVIVIRDARVLPTYSYARVILSYDEYMSNINPRSYLAFAKMCELAVKSYIWKNRVIPLDRGELTAGVTLGAIKEVIDEYKDAEQMYQDYRKDTMRKVLMMNDEGRKRRHITRIIGGYK</sequence>
<reference evidence="1 2" key="1">
    <citation type="submission" date="2014-12" db="EMBL/GenBank/DDBJ databases">
        <title>Genome analysis of a novel jumbo phage RSL2 infecting the phytopathogen Ralstonia solanacearum.</title>
        <authorList>
            <person name="Kawasaki T."/>
            <person name="Fujie M."/>
            <person name="Chatchawankanphanich O."/>
            <person name="Ogata H."/>
            <person name="Yamada T."/>
        </authorList>
    </citation>
    <scope>NUCLEOTIDE SEQUENCE [LARGE SCALE GENOMIC DNA]</scope>
    <source>
        <strain evidence="1 2">RSL2</strain>
    </source>
</reference>
<dbReference type="Proteomes" id="UP000203794">
    <property type="component" value="Segment"/>
</dbReference>
<dbReference type="RefSeq" id="YP_009212861.1">
    <property type="nucleotide sequence ID" value="NC_028950.1"/>
</dbReference>
<keyword evidence="2" id="KW-1185">Reference proteome</keyword>
<evidence type="ECO:0000313" key="1">
    <source>
        <dbReference type="EMBL" id="BAQ02540.1"/>
    </source>
</evidence>
<organism evidence="1 2">
    <name type="scientific">Ralstonia phage RSL2</name>
    <dbReference type="NCBI Taxonomy" id="1585840"/>
    <lineage>
        <taxon>Viruses</taxon>
        <taxon>Duplodnaviria</taxon>
        <taxon>Heunggongvirae</taxon>
        <taxon>Uroviricota</taxon>
        <taxon>Caudoviricetes</taxon>
        <taxon>Chimalliviridae</taxon>
        <taxon>Chiangmaivirus</taxon>
        <taxon>Chiangmaivirus RSL2</taxon>
    </lineage>
</organism>
<dbReference type="KEGG" id="vg:26639453"/>